<name>A0A2I0MF16_COLLI</name>
<dbReference type="STRING" id="8932.A0A2I0MF16"/>
<dbReference type="InParanoid" id="A0A2I0MF16"/>
<comment type="caution">
    <text evidence="4">The sequence shown here is derived from an EMBL/GenBank/DDBJ whole genome shotgun (WGS) entry which is preliminary data.</text>
</comment>
<evidence type="ECO:0000256" key="1">
    <source>
        <dbReference type="ARBA" id="ARBA00004496"/>
    </source>
</evidence>
<comment type="similarity">
    <text evidence="2">Belongs to the vinculin/alpha-catenin family.</text>
</comment>
<dbReference type="EMBL" id="AKCR02000016">
    <property type="protein sequence ID" value="PKK28281.1"/>
    <property type="molecule type" value="Genomic_DNA"/>
</dbReference>
<sequence length="93" mass="10548">MCKKTRDLRRQLRKAIIDHISDSFLDTTVPLLVLIEAAKNGREKEIKEYAAIFREHTSRLVEVANLACSLSKNEDGTKIVQMAANHIQTLCPQ</sequence>
<comment type="subcellular location">
    <subcellularLocation>
        <location evidence="1">Cytoplasm</location>
    </subcellularLocation>
</comment>
<dbReference type="GO" id="GO:0005916">
    <property type="term" value="C:fascia adherens"/>
    <property type="evidence" value="ECO:0007669"/>
    <property type="project" value="TreeGrafter"/>
</dbReference>
<dbReference type="KEGG" id="clv:102096165"/>
<protein>
    <submittedName>
        <fullName evidence="4">Catenin alpha-3-like</fullName>
    </submittedName>
</protein>
<dbReference type="PANTHER" id="PTHR18914:SF21">
    <property type="entry name" value="CATENIN ALPHA-3"/>
    <property type="match status" value="1"/>
</dbReference>
<accession>A0A2I0MF16</accession>
<gene>
    <name evidence="4" type="ORF">A306_00005203</name>
</gene>
<evidence type="ECO:0000256" key="2">
    <source>
        <dbReference type="ARBA" id="ARBA00008376"/>
    </source>
</evidence>
<evidence type="ECO:0000313" key="4">
    <source>
        <dbReference type="EMBL" id="PKK28281.1"/>
    </source>
</evidence>
<dbReference type="SUPFAM" id="SSF47220">
    <property type="entry name" value="alpha-catenin/vinculin-like"/>
    <property type="match status" value="1"/>
</dbReference>
<dbReference type="GO" id="GO:0098609">
    <property type="term" value="P:cell-cell adhesion"/>
    <property type="evidence" value="ECO:0007669"/>
    <property type="project" value="TreeGrafter"/>
</dbReference>
<proteinExistence type="inferred from homology"/>
<dbReference type="AlphaFoldDB" id="A0A2I0MF16"/>
<evidence type="ECO:0000256" key="3">
    <source>
        <dbReference type="ARBA" id="ARBA00022490"/>
    </source>
</evidence>
<keyword evidence="5" id="KW-1185">Reference proteome</keyword>
<dbReference type="GO" id="GO:0005737">
    <property type="term" value="C:cytoplasm"/>
    <property type="evidence" value="ECO:0007669"/>
    <property type="project" value="UniProtKB-SubCell"/>
</dbReference>
<dbReference type="PANTHER" id="PTHR18914">
    <property type="entry name" value="ALPHA CATENIN"/>
    <property type="match status" value="1"/>
</dbReference>
<dbReference type="GO" id="GO:0051015">
    <property type="term" value="F:actin filament binding"/>
    <property type="evidence" value="ECO:0007669"/>
    <property type="project" value="InterPro"/>
</dbReference>
<dbReference type="GO" id="GO:0016477">
    <property type="term" value="P:cell migration"/>
    <property type="evidence" value="ECO:0007669"/>
    <property type="project" value="TreeGrafter"/>
</dbReference>
<dbReference type="Proteomes" id="UP000053872">
    <property type="component" value="Unassembled WGS sequence"/>
</dbReference>
<evidence type="ECO:0000313" key="5">
    <source>
        <dbReference type="Proteomes" id="UP000053872"/>
    </source>
</evidence>
<dbReference type="GO" id="GO:0008013">
    <property type="term" value="F:beta-catenin binding"/>
    <property type="evidence" value="ECO:0007669"/>
    <property type="project" value="TreeGrafter"/>
</dbReference>
<dbReference type="Gene3D" id="1.20.120.810">
    <property type="entry name" value="Vinculin, Vh2 four-helix bundle"/>
    <property type="match status" value="1"/>
</dbReference>
<dbReference type="Pfam" id="PF01044">
    <property type="entry name" value="Vinculin"/>
    <property type="match status" value="1"/>
</dbReference>
<keyword evidence="3" id="KW-0963">Cytoplasm</keyword>
<dbReference type="GO" id="GO:0005912">
    <property type="term" value="C:adherens junction"/>
    <property type="evidence" value="ECO:0007669"/>
    <property type="project" value="TreeGrafter"/>
</dbReference>
<reference evidence="4 5" key="1">
    <citation type="journal article" date="2013" name="Science">
        <title>Genomic diversity and evolution of the head crest in the rock pigeon.</title>
        <authorList>
            <person name="Shapiro M.D."/>
            <person name="Kronenberg Z."/>
            <person name="Li C."/>
            <person name="Domyan E.T."/>
            <person name="Pan H."/>
            <person name="Campbell M."/>
            <person name="Tan H."/>
            <person name="Huff C.D."/>
            <person name="Hu H."/>
            <person name="Vickrey A.I."/>
            <person name="Nielsen S.C."/>
            <person name="Stringham S.A."/>
            <person name="Hu H."/>
            <person name="Willerslev E."/>
            <person name="Gilbert M.T."/>
            <person name="Yandell M."/>
            <person name="Zhang G."/>
            <person name="Wang J."/>
        </authorList>
    </citation>
    <scope>NUCLEOTIDE SEQUENCE [LARGE SCALE GENOMIC DNA]</scope>
    <source>
        <tissue evidence="4">Blood</tissue>
    </source>
</reference>
<dbReference type="InterPro" id="IPR006077">
    <property type="entry name" value="Vinculin/catenin"/>
</dbReference>
<feature type="non-terminal residue" evidence="4">
    <location>
        <position position="93"/>
    </location>
</feature>
<organism evidence="4 5">
    <name type="scientific">Columba livia</name>
    <name type="common">Rock dove</name>
    <dbReference type="NCBI Taxonomy" id="8932"/>
    <lineage>
        <taxon>Eukaryota</taxon>
        <taxon>Metazoa</taxon>
        <taxon>Chordata</taxon>
        <taxon>Craniata</taxon>
        <taxon>Vertebrata</taxon>
        <taxon>Euteleostomi</taxon>
        <taxon>Archelosauria</taxon>
        <taxon>Archosauria</taxon>
        <taxon>Dinosauria</taxon>
        <taxon>Saurischia</taxon>
        <taxon>Theropoda</taxon>
        <taxon>Coelurosauria</taxon>
        <taxon>Aves</taxon>
        <taxon>Neognathae</taxon>
        <taxon>Neoaves</taxon>
        <taxon>Columbimorphae</taxon>
        <taxon>Columbiformes</taxon>
        <taxon>Columbidae</taxon>
        <taxon>Columba</taxon>
    </lineage>
</organism>
<dbReference type="InterPro" id="IPR036723">
    <property type="entry name" value="Alpha-catenin/vinculin-like_sf"/>
</dbReference>